<accession>A0A366E1H0</accession>
<gene>
    <name evidence="4" type="ORF">DFR47_103203</name>
</gene>
<dbReference type="EMBL" id="QNRH01000003">
    <property type="protein sequence ID" value="RBO95639.1"/>
    <property type="molecule type" value="Genomic_DNA"/>
</dbReference>
<dbReference type="Gene3D" id="3.40.630.10">
    <property type="entry name" value="Zn peptidases"/>
    <property type="match status" value="1"/>
</dbReference>
<comment type="caution">
    <text evidence="4">The sequence shown here is derived from an EMBL/GenBank/DDBJ whole genome shotgun (WGS) entry which is preliminary data.</text>
</comment>
<dbReference type="Pfam" id="PF01546">
    <property type="entry name" value="Peptidase_M20"/>
    <property type="match status" value="1"/>
</dbReference>
<dbReference type="GO" id="GO:0006508">
    <property type="term" value="P:proteolysis"/>
    <property type="evidence" value="ECO:0007669"/>
    <property type="project" value="UniProtKB-KW"/>
</dbReference>
<dbReference type="SUPFAM" id="SSF53187">
    <property type="entry name" value="Zn-dependent exopeptidases"/>
    <property type="match status" value="1"/>
</dbReference>
<dbReference type="InterPro" id="IPR002933">
    <property type="entry name" value="Peptidase_M20"/>
</dbReference>
<protein>
    <submittedName>
        <fullName evidence="4">Acetylornithine deacetylase/succinyl-diaminopimelate desuccinylase-like protein</fullName>
    </submittedName>
</protein>
<proteinExistence type="predicted"/>
<keyword evidence="3" id="KW-0378">Hydrolase</keyword>
<dbReference type="PANTHER" id="PTHR43270">
    <property type="entry name" value="BETA-ALA-HIS DIPEPTIDASE"/>
    <property type="match status" value="1"/>
</dbReference>
<keyword evidence="1" id="KW-0645">Protease</keyword>
<evidence type="ECO:0000313" key="5">
    <source>
        <dbReference type="Proteomes" id="UP000252893"/>
    </source>
</evidence>
<evidence type="ECO:0000313" key="4">
    <source>
        <dbReference type="EMBL" id="RBO95639.1"/>
    </source>
</evidence>
<dbReference type="PANTHER" id="PTHR43270:SF12">
    <property type="entry name" value="SUCCINYL-DIAMINOPIMELATE DESUCCINYLASE"/>
    <property type="match status" value="1"/>
</dbReference>
<dbReference type="GO" id="GO:0046872">
    <property type="term" value="F:metal ion binding"/>
    <property type="evidence" value="ECO:0007669"/>
    <property type="project" value="UniProtKB-KW"/>
</dbReference>
<evidence type="ECO:0000256" key="2">
    <source>
        <dbReference type="ARBA" id="ARBA00022723"/>
    </source>
</evidence>
<dbReference type="InterPro" id="IPR051458">
    <property type="entry name" value="Cyt/Met_Dipeptidase"/>
</dbReference>
<dbReference type="RefSeq" id="WP_113944174.1">
    <property type="nucleotide sequence ID" value="NZ_JBHEEG010000004.1"/>
</dbReference>
<dbReference type="OrthoDB" id="9761532at2"/>
<keyword evidence="5" id="KW-1185">Reference proteome</keyword>
<dbReference type="Gene3D" id="3.30.70.360">
    <property type="match status" value="1"/>
</dbReference>
<sequence length="466" mass="50900">MTLRETVISRIETYFDSGTMKSELAALVSYPTESQVPERKPVLADYLNTAITPRLQAAGFEIKIYDNPVAEGDPLMIARRIENAALPTVLIYGHGDVIHAQTEQWREGLSPFVLTEEGDRWYGRGTADNKVQHLINIAALEALIAVHGKLGFNATILLEMAEENGSPGLQTFCASHKQELAADVLIASDGPRLQPDRATVFMGARGAVTVDLIVEKRDGAHHSGNWGGLLADPAMRLVQALATITDERGQIRIPEWRPTSLTDNIRVALRDLPVDMETGPSVDKDWGEAGLTPAERVYGWNSFAILAMTSGVPEAPVNAISGKARATCQLRYVVGTDADDIIPALRRHLDQHGYADVRIAQREDDDFTATRLDPDHPWARFVAQSLTDTSGNPPHILPNLGGSLPNECFSETLGLPTVWVPHSYRACSQHAPDEHVLKSTCRDALRCMAGIFADIAEGKSPQPSTR</sequence>
<evidence type="ECO:0000256" key="1">
    <source>
        <dbReference type="ARBA" id="ARBA00022670"/>
    </source>
</evidence>
<dbReference type="NCBIfam" id="NF005478">
    <property type="entry name" value="PRK07079.1"/>
    <property type="match status" value="1"/>
</dbReference>
<dbReference type="AlphaFoldDB" id="A0A366E1H0"/>
<reference evidence="4 5" key="1">
    <citation type="submission" date="2018-06" db="EMBL/GenBank/DDBJ databases">
        <title>Genomic Encyclopedia of Type Strains, Phase IV (KMG-IV): sequencing the most valuable type-strain genomes for metagenomic binning, comparative biology and taxonomic classification.</title>
        <authorList>
            <person name="Goeker M."/>
        </authorList>
    </citation>
    <scope>NUCLEOTIDE SEQUENCE [LARGE SCALE GENOMIC DNA]</scope>
    <source>
        <strain evidence="4 5">DSM 25619</strain>
    </source>
</reference>
<name>A0A366E1H0_9HYPH</name>
<evidence type="ECO:0000256" key="3">
    <source>
        <dbReference type="ARBA" id="ARBA00022801"/>
    </source>
</evidence>
<dbReference type="Proteomes" id="UP000252893">
    <property type="component" value="Unassembled WGS sequence"/>
</dbReference>
<dbReference type="GO" id="GO:0008233">
    <property type="term" value="F:peptidase activity"/>
    <property type="evidence" value="ECO:0007669"/>
    <property type="project" value="UniProtKB-KW"/>
</dbReference>
<organism evidence="4 5">
    <name type="scientific">Pseudochrobactrum asaccharolyticum</name>
    <dbReference type="NCBI Taxonomy" id="354351"/>
    <lineage>
        <taxon>Bacteria</taxon>
        <taxon>Pseudomonadati</taxon>
        <taxon>Pseudomonadota</taxon>
        <taxon>Alphaproteobacteria</taxon>
        <taxon>Hyphomicrobiales</taxon>
        <taxon>Brucellaceae</taxon>
        <taxon>Pseudochrobactrum</taxon>
    </lineage>
</organism>
<keyword evidence="2" id="KW-0479">Metal-binding</keyword>